<dbReference type="InterPro" id="IPR001254">
    <property type="entry name" value="Trypsin_dom"/>
</dbReference>
<evidence type="ECO:0000256" key="5">
    <source>
        <dbReference type="ARBA" id="ARBA00022820"/>
    </source>
</evidence>
<keyword evidence="5" id="KW-0353">Hemolymph clotting</keyword>
<dbReference type="InterPro" id="IPR033116">
    <property type="entry name" value="TRYPSIN_SER"/>
</dbReference>
<dbReference type="STRING" id="6689.A0A3R7LZM0"/>
<dbReference type="InterPro" id="IPR043504">
    <property type="entry name" value="Peptidase_S1_PA_chymotrypsin"/>
</dbReference>
<dbReference type="FunFam" id="2.40.10.10:FF:000120">
    <property type="entry name" value="Putative serine protease"/>
    <property type="match status" value="1"/>
</dbReference>
<dbReference type="CDD" id="cd00190">
    <property type="entry name" value="Tryp_SPc"/>
    <property type="match status" value="1"/>
</dbReference>
<keyword evidence="6" id="KW-0720">Serine protease</keyword>
<dbReference type="PANTHER" id="PTHR24252">
    <property type="entry name" value="ACROSIN-RELATED"/>
    <property type="match status" value="1"/>
</dbReference>
<comment type="catalytic activity">
    <reaction evidence="8">
        <text>Selective cleavage of 103-Arg-|-Ser-104 and 124-Ile-|-Ile-125 bonds in Limulus clotting factor B to form activated factor B. Cleavage of -Pro-Arg-|-Xaa- bonds in synthetic substrates.</text>
        <dbReference type="EC" id="3.4.21.84"/>
    </reaction>
</comment>
<proteinExistence type="predicted"/>
<dbReference type="InterPro" id="IPR009003">
    <property type="entry name" value="Peptidase_S1_PA"/>
</dbReference>
<dbReference type="SMART" id="SM00020">
    <property type="entry name" value="Tryp_SPc"/>
    <property type="match status" value="1"/>
</dbReference>
<keyword evidence="1" id="KW-0768">Sushi</keyword>
<evidence type="ECO:0000256" key="3">
    <source>
        <dbReference type="ARBA" id="ARBA00022729"/>
    </source>
</evidence>
<dbReference type="InterPro" id="IPR001314">
    <property type="entry name" value="Peptidase_S1A"/>
</dbReference>
<organism evidence="12 13">
    <name type="scientific">Penaeus vannamei</name>
    <name type="common">Whiteleg shrimp</name>
    <name type="synonym">Litopenaeus vannamei</name>
    <dbReference type="NCBI Taxonomy" id="6689"/>
    <lineage>
        <taxon>Eukaryota</taxon>
        <taxon>Metazoa</taxon>
        <taxon>Ecdysozoa</taxon>
        <taxon>Arthropoda</taxon>
        <taxon>Crustacea</taxon>
        <taxon>Multicrustacea</taxon>
        <taxon>Malacostraca</taxon>
        <taxon>Eumalacostraca</taxon>
        <taxon>Eucarida</taxon>
        <taxon>Decapoda</taxon>
        <taxon>Dendrobranchiata</taxon>
        <taxon>Penaeoidea</taxon>
        <taxon>Penaeidae</taxon>
        <taxon>Penaeus</taxon>
    </lineage>
</organism>
<dbReference type="AlphaFoldDB" id="A0A3R7LZM0"/>
<evidence type="ECO:0000256" key="9">
    <source>
        <dbReference type="ARBA" id="ARBA00066707"/>
    </source>
</evidence>
<dbReference type="GO" id="GO:0004252">
    <property type="term" value="F:serine-type endopeptidase activity"/>
    <property type="evidence" value="ECO:0007669"/>
    <property type="project" value="InterPro"/>
</dbReference>
<protein>
    <recommendedName>
        <fullName evidence="9">limulus clotting factor C</fullName>
        <ecNumber evidence="9">3.4.21.84</ecNumber>
    </recommendedName>
</protein>
<evidence type="ECO:0000256" key="10">
    <source>
        <dbReference type="SAM" id="SignalP"/>
    </source>
</evidence>
<dbReference type="GO" id="GO:0006508">
    <property type="term" value="P:proteolysis"/>
    <property type="evidence" value="ECO:0007669"/>
    <property type="project" value="UniProtKB-KW"/>
</dbReference>
<evidence type="ECO:0000256" key="1">
    <source>
        <dbReference type="ARBA" id="ARBA00022659"/>
    </source>
</evidence>
<dbReference type="EMBL" id="QCYY01002624">
    <property type="protein sequence ID" value="ROT68892.1"/>
    <property type="molecule type" value="Genomic_DNA"/>
</dbReference>
<dbReference type="GO" id="GO:0042381">
    <property type="term" value="P:hemolymph coagulation"/>
    <property type="evidence" value="ECO:0007669"/>
    <property type="project" value="UniProtKB-KW"/>
</dbReference>
<dbReference type="PROSITE" id="PS00135">
    <property type="entry name" value="TRYPSIN_SER"/>
    <property type="match status" value="1"/>
</dbReference>
<comment type="caution">
    <text evidence="12">The sequence shown here is derived from an EMBL/GenBank/DDBJ whole genome shotgun (WGS) entry which is preliminary data.</text>
</comment>
<keyword evidence="3 10" id="KW-0732">Signal</keyword>
<dbReference type="PRINTS" id="PR00722">
    <property type="entry name" value="CHYMOTRYPSIN"/>
</dbReference>
<feature type="domain" description="Peptidase S1" evidence="11">
    <location>
        <begin position="19"/>
        <end position="292"/>
    </location>
</feature>
<keyword evidence="2" id="KW-0645">Protease</keyword>
<dbReference type="Proteomes" id="UP000283509">
    <property type="component" value="Unassembled WGS sequence"/>
</dbReference>
<evidence type="ECO:0000256" key="6">
    <source>
        <dbReference type="ARBA" id="ARBA00022825"/>
    </source>
</evidence>
<accession>A0A3R7LZM0</accession>
<sequence>MRFLLLCVCLSGVLGLNRIVGGTDATPGEIPYQLSFQDISYDEVFHFCGASIYSEDWGICAGHCVSGEDWDNPDYLQVVAGEHNLDVVEGTEQTRILSKIIRHEDFDGPWLYNDISLLQFSSPLAFDEYVQPIPIAEQGHTATGDCVVSGWGSTVEGGYAPDVLQKVTVPIVPDEECAQHMLIEDFMICAGYPDGGSDACQGDSGGPLVCKDTGSAYLAGIVSWGYGCARPETPGVPPLPSPLFPSLPLLPLPFLPSLSFPLPLSPSPFPSLTFLLPLSFPTLLSFLSSFSSLSPSPSALLPLFHLLLPHPQDLLLNPLLYAPPSTKQKYQ</sequence>
<name>A0A3R7LZM0_PENVA</name>
<feature type="chain" id="PRO_5018757392" description="limulus clotting factor C" evidence="10">
    <location>
        <begin position="16"/>
        <end position="331"/>
    </location>
</feature>
<dbReference type="Gene3D" id="2.40.10.10">
    <property type="entry name" value="Trypsin-like serine proteases"/>
    <property type="match status" value="2"/>
</dbReference>
<dbReference type="PROSITE" id="PS50240">
    <property type="entry name" value="TRYPSIN_DOM"/>
    <property type="match status" value="1"/>
</dbReference>
<dbReference type="SUPFAM" id="SSF50494">
    <property type="entry name" value="Trypsin-like serine proteases"/>
    <property type="match status" value="1"/>
</dbReference>
<evidence type="ECO:0000256" key="4">
    <source>
        <dbReference type="ARBA" id="ARBA00022801"/>
    </source>
</evidence>
<dbReference type="Pfam" id="PF00089">
    <property type="entry name" value="Trypsin"/>
    <property type="match status" value="1"/>
</dbReference>
<evidence type="ECO:0000313" key="12">
    <source>
        <dbReference type="EMBL" id="ROT68892.1"/>
    </source>
</evidence>
<evidence type="ECO:0000256" key="2">
    <source>
        <dbReference type="ARBA" id="ARBA00022670"/>
    </source>
</evidence>
<keyword evidence="4" id="KW-0378">Hydrolase</keyword>
<dbReference type="PANTHER" id="PTHR24252:SF7">
    <property type="entry name" value="HYALIN"/>
    <property type="match status" value="1"/>
</dbReference>
<reference evidence="12 13" key="1">
    <citation type="submission" date="2018-04" db="EMBL/GenBank/DDBJ databases">
        <authorList>
            <person name="Zhang X."/>
            <person name="Yuan J."/>
            <person name="Li F."/>
            <person name="Xiang J."/>
        </authorList>
    </citation>
    <scope>NUCLEOTIDE SEQUENCE [LARGE SCALE GENOMIC DNA]</scope>
    <source>
        <tissue evidence="12">Muscle</tissue>
    </source>
</reference>
<gene>
    <name evidence="12" type="ORF">C7M84_012954</name>
</gene>
<reference evidence="12 13" key="2">
    <citation type="submission" date="2019-01" db="EMBL/GenBank/DDBJ databases">
        <title>The decoding of complex shrimp genome reveals the adaptation for benthos swimmer, frequently molting mechanism and breeding impact on genome.</title>
        <authorList>
            <person name="Sun Y."/>
            <person name="Gao Y."/>
            <person name="Yu Y."/>
        </authorList>
    </citation>
    <scope>NUCLEOTIDE SEQUENCE [LARGE SCALE GENOMIC DNA]</scope>
    <source>
        <tissue evidence="12">Muscle</tissue>
    </source>
</reference>
<evidence type="ECO:0000256" key="7">
    <source>
        <dbReference type="ARBA" id="ARBA00023157"/>
    </source>
</evidence>
<keyword evidence="7" id="KW-1015">Disulfide bond</keyword>
<evidence type="ECO:0000259" key="11">
    <source>
        <dbReference type="PROSITE" id="PS50240"/>
    </source>
</evidence>
<dbReference type="EC" id="3.4.21.84" evidence="9"/>
<evidence type="ECO:0000256" key="8">
    <source>
        <dbReference type="ARBA" id="ARBA00052079"/>
    </source>
</evidence>
<feature type="signal peptide" evidence="10">
    <location>
        <begin position="1"/>
        <end position="15"/>
    </location>
</feature>
<evidence type="ECO:0000313" key="13">
    <source>
        <dbReference type="Proteomes" id="UP000283509"/>
    </source>
</evidence>
<keyword evidence="13" id="KW-1185">Reference proteome</keyword>
<dbReference type="OrthoDB" id="10059102at2759"/>